<proteinExistence type="evidence at transcript level"/>
<dbReference type="AlphaFoldDB" id="A0A0A8P118"/>
<feature type="transmembrane region" description="Helical" evidence="9">
    <location>
        <begin position="242"/>
        <end position="260"/>
    </location>
</feature>
<gene>
    <name evidence="11" type="primary">IR12</name>
</gene>
<comment type="subcellular location">
    <subcellularLocation>
        <location evidence="1">Cell membrane</location>
        <topology evidence="1">Multi-pass membrane protein</topology>
    </subcellularLocation>
</comment>
<evidence type="ECO:0000256" key="9">
    <source>
        <dbReference type="SAM" id="Phobius"/>
    </source>
</evidence>
<dbReference type="InterPro" id="IPR001320">
    <property type="entry name" value="Iontro_rcpt_C"/>
</dbReference>
<reference evidence="11" key="2">
    <citation type="submission" date="2015-01" db="EMBL/GenBank/DDBJ databases">
        <title>Expression of ionotropic receptors in terrestrial hermit crabs olfactory sensory neurons.</title>
        <authorList>
            <person name="Groh-Lunow K.C."/>
            <person name="Getahun M.N."/>
            <person name="Stensmyr M.C."/>
            <person name="Grosse-Wilde E."/>
            <person name="Hansson B.S."/>
        </authorList>
    </citation>
    <scope>NUCLEOTIDE SEQUENCE</scope>
    <source>
        <tissue evidence="11">Antennules</tissue>
    </source>
</reference>
<dbReference type="PANTHER" id="PTHR42643:SF35">
    <property type="entry name" value="IONOTROPIC RECEPTOR 68A, ISOFORM A"/>
    <property type="match status" value="1"/>
</dbReference>
<dbReference type="InterPro" id="IPR052192">
    <property type="entry name" value="Insect_Ionotropic_Sensory_Rcpt"/>
</dbReference>
<protein>
    <submittedName>
        <fullName evidence="11">Variant Ionotropic Glutamate Receptor</fullName>
    </submittedName>
</protein>
<evidence type="ECO:0000256" key="8">
    <source>
        <dbReference type="ARBA" id="ARBA00023180"/>
    </source>
</evidence>
<evidence type="ECO:0000256" key="7">
    <source>
        <dbReference type="ARBA" id="ARBA00023170"/>
    </source>
</evidence>
<evidence type="ECO:0000256" key="3">
    <source>
        <dbReference type="ARBA" id="ARBA00022475"/>
    </source>
</evidence>
<evidence type="ECO:0000313" key="11">
    <source>
        <dbReference type="EMBL" id="CEF34378.1"/>
    </source>
</evidence>
<sequence length="486" mass="54580">MNVMIMNVEAGQRCGVFVYLPFTPSGVGRTIRVASWTPQYGLKLMSKDLTFFPEKAANFYGAPVPFASNNFPPYWMQYDEEVEGGATVRRYSGRGFMLADACAGKLNYTMTQFPTNDWTEVIVVLKNRSAYFSPATYSVMPHHQDIFSYSISIEPDTMTFAMAVPSLPPRWRSLLYPFTSLVWIFTLLAITFFSPAFLLISYGSVAQSGRGRNNISTQFTVEATATLLGQNLPPRLPTHTSVRVLMGTWLLFGLVITIVYRTNLTAYLTIPKLPPRIETLHQLITSGYRATVANDDGDDLMAYFGKSGAKDSQELSRRMYKVKDTLTGLKRTLHNKEAFVYVRVLMEAYIAEHLTGPDGKAKVYVASENISPGITAWHIIRDAFFQSHLDHCLLSLIEAGLSDRWMKEMLDKVRWESRLKQRQELQAVQEGGQIQDVKEHSGSSQGLQSFTLVHMQGAFYLFFIGVTLSVLSFALESLVSQVSKSA</sequence>
<keyword evidence="8" id="KW-0325">Glycoprotein</keyword>
<evidence type="ECO:0000256" key="5">
    <source>
        <dbReference type="ARBA" id="ARBA00022989"/>
    </source>
</evidence>
<dbReference type="GO" id="GO:0005886">
    <property type="term" value="C:plasma membrane"/>
    <property type="evidence" value="ECO:0007669"/>
    <property type="project" value="UniProtKB-SubCell"/>
</dbReference>
<comment type="similarity">
    <text evidence="2">Belongs to the glutamate-gated ion channel (TC 1.A.10.1) family.</text>
</comment>
<dbReference type="Gene3D" id="1.10.287.70">
    <property type="match status" value="1"/>
</dbReference>
<dbReference type="EMBL" id="LN590516">
    <property type="protein sequence ID" value="CEF34378.1"/>
    <property type="molecule type" value="mRNA"/>
</dbReference>
<evidence type="ECO:0000256" key="6">
    <source>
        <dbReference type="ARBA" id="ARBA00023136"/>
    </source>
</evidence>
<evidence type="ECO:0000259" key="10">
    <source>
        <dbReference type="Pfam" id="PF00060"/>
    </source>
</evidence>
<evidence type="ECO:0000256" key="4">
    <source>
        <dbReference type="ARBA" id="ARBA00022692"/>
    </source>
</evidence>
<dbReference type="SUPFAM" id="SSF53850">
    <property type="entry name" value="Periplasmic binding protein-like II"/>
    <property type="match status" value="1"/>
</dbReference>
<keyword evidence="7 11" id="KW-0675">Receptor</keyword>
<name>A0A0A8P118_9EUCA</name>
<keyword evidence="6 9" id="KW-0472">Membrane</keyword>
<dbReference type="PANTHER" id="PTHR42643">
    <property type="entry name" value="IONOTROPIC RECEPTOR 20A-RELATED"/>
    <property type="match status" value="1"/>
</dbReference>
<keyword evidence="5 9" id="KW-1133">Transmembrane helix</keyword>
<evidence type="ECO:0000256" key="1">
    <source>
        <dbReference type="ARBA" id="ARBA00004651"/>
    </source>
</evidence>
<accession>A0A0A8P118</accession>
<keyword evidence="4 9" id="KW-0812">Transmembrane</keyword>
<feature type="domain" description="Ionotropic glutamate receptor C-terminal" evidence="10">
    <location>
        <begin position="182"/>
        <end position="466"/>
    </location>
</feature>
<feature type="transmembrane region" description="Helical" evidence="9">
    <location>
        <begin position="457"/>
        <end position="475"/>
    </location>
</feature>
<dbReference type="GO" id="GO:0050906">
    <property type="term" value="P:detection of stimulus involved in sensory perception"/>
    <property type="evidence" value="ECO:0007669"/>
    <property type="project" value="UniProtKB-ARBA"/>
</dbReference>
<organism evidence="11">
    <name type="scientific">Coenobita clypeatus</name>
    <dbReference type="NCBI Taxonomy" id="474045"/>
    <lineage>
        <taxon>Eukaryota</taxon>
        <taxon>Metazoa</taxon>
        <taxon>Ecdysozoa</taxon>
        <taxon>Arthropoda</taxon>
        <taxon>Crustacea</taxon>
        <taxon>Multicrustacea</taxon>
        <taxon>Malacostraca</taxon>
        <taxon>Eumalacostraca</taxon>
        <taxon>Eucarida</taxon>
        <taxon>Decapoda</taxon>
        <taxon>Pleocyemata</taxon>
        <taxon>Anomura</taxon>
        <taxon>Paguroidea</taxon>
        <taxon>Coenobitidae</taxon>
        <taxon>Coenobita</taxon>
    </lineage>
</organism>
<keyword evidence="3" id="KW-1003">Cell membrane</keyword>
<dbReference type="Pfam" id="PF00060">
    <property type="entry name" value="Lig_chan"/>
    <property type="match status" value="1"/>
</dbReference>
<dbReference type="GO" id="GO:0015276">
    <property type="term" value="F:ligand-gated monoatomic ion channel activity"/>
    <property type="evidence" value="ECO:0007669"/>
    <property type="project" value="InterPro"/>
</dbReference>
<evidence type="ECO:0000256" key="2">
    <source>
        <dbReference type="ARBA" id="ARBA00008685"/>
    </source>
</evidence>
<reference evidence="11" key="1">
    <citation type="submission" date="2014-08" db="EMBL/GenBank/DDBJ databases">
        <authorList>
            <person name="Groh K."/>
        </authorList>
    </citation>
    <scope>NUCLEOTIDE SEQUENCE</scope>
    <source>
        <tissue evidence="11">Antennules</tissue>
    </source>
</reference>
<feature type="transmembrane region" description="Helical" evidence="9">
    <location>
        <begin position="174"/>
        <end position="200"/>
    </location>
</feature>